<evidence type="ECO:0000313" key="2">
    <source>
        <dbReference type="Proteomes" id="UP001054837"/>
    </source>
</evidence>
<gene>
    <name evidence="1" type="ORF">CDAR_288061</name>
</gene>
<dbReference type="Proteomes" id="UP001054837">
    <property type="component" value="Unassembled WGS sequence"/>
</dbReference>
<evidence type="ECO:0000313" key="1">
    <source>
        <dbReference type="EMBL" id="GIY56212.1"/>
    </source>
</evidence>
<organism evidence="1 2">
    <name type="scientific">Caerostris darwini</name>
    <dbReference type="NCBI Taxonomy" id="1538125"/>
    <lineage>
        <taxon>Eukaryota</taxon>
        <taxon>Metazoa</taxon>
        <taxon>Ecdysozoa</taxon>
        <taxon>Arthropoda</taxon>
        <taxon>Chelicerata</taxon>
        <taxon>Arachnida</taxon>
        <taxon>Araneae</taxon>
        <taxon>Araneomorphae</taxon>
        <taxon>Entelegynae</taxon>
        <taxon>Araneoidea</taxon>
        <taxon>Araneidae</taxon>
        <taxon>Caerostris</taxon>
    </lineage>
</organism>
<dbReference type="AlphaFoldDB" id="A0AAV4UEL5"/>
<name>A0AAV4UEL5_9ARAC</name>
<accession>A0AAV4UEL5</accession>
<sequence>MESLVVVVTVKQKRVRKSSEEQFPLIRCFSTIPTTTLMRITIRAISQDYFHYFHLVLNGCQAKCLEPQCVNSSRNHNDSGRPFYSTSPTMPPMGNVLDILGNGWQRGQLKCSSPEKETARCPTVYPEQRRSLQKHAVGFNF</sequence>
<comment type="caution">
    <text evidence="1">The sequence shown here is derived from an EMBL/GenBank/DDBJ whole genome shotgun (WGS) entry which is preliminary data.</text>
</comment>
<reference evidence="1 2" key="1">
    <citation type="submission" date="2021-06" db="EMBL/GenBank/DDBJ databases">
        <title>Caerostris darwini draft genome.</title>
        <authorList>
            <person name="Kono N."/>
            <person name="Arakawa K."/>
        </authorList>
    </citation>
    <scope>NUCLEOTIDE SEQUENCE [LARGE SCALE GENOMIC DNA]</scope>
</reference>
<keyword evidence="2" id="KW-1185">Reference proteome</keyword>
<protein>
    <recommendedName>
        <fullName evidence="3">ZP domain-containing protein</fullName>
    </recommendedName>
</protein>
<dbReference type="EMBL" id="BPLQ01011169">
    <property type="protein sequence ID" value="GIY56212.1"/>
    <property type="molecule type" value="Genomic_DNA"/>
</dbReference>
<evidence type="ECO:0008006" key="3">
    <source>
        <dbReference type="Google" id="ProtNLM"/>
    </source>
</evidence>
<proteinExistence type="predicted"/>